<reference evidence="2 3" key="1">
    <citation type="submission" date="2020-04" db="EMBL/GenBank/DDBJ databases">
        <title>Marinomonas sp. M1K-6 isolated from the deep seawater of the Mariana Trench.</title>
        <authorList>
            <person name="Li Y."/>
        </authorList>
    </citation>
    <scope>NUCLEOTIDE SEQUENCE [LARGE SCALE GENOMIC DNA]</scope>
    <source>
        <strain evidence="2 3">M1K-6</strain>
    </source>
</reference>
<name>A0A847R4Q0_9GAMM</name>
<organism evidence="2 3">
    <name type="scientific">Marinomonas profundi</name>
    <dbReference type="NCBI Taxonomy" id="2726122"/>
    <lineage>
        <taxon>Bacteria</taxon>
        <taxon>Pseudomonadati</taxon>
        <taxon>Pseudomonadota</taxon>
        <taxon>Gammaproteobacteria</taxon>
        <taxon>Oceanospirillales</taxon>
        <taxon>Oceanospirillaceae</taxon>
        <taxon>Marinomonas</taxon>
    </lineage>
</organism>
<proteinExistence type="predicted"/>
<evidence type="ECO:0000259" key="1">
    <source>
        <dbReference type="Pfam" id="PF04577"/>
    </source>
</evidence>
<dbReference type="Pfam" id="PF04577">
    <property type="entry name" value="Glyco_transf_61"/>
    <property type="match status" value="1"/>
</dbReference>
<dbReference type="RefSeq" id="WP_168827233.1">
    <property type="nucleotide sequence ID" value="NZ_CP073013.1"/>
</dbReference>
<protein>
    <submittedName>
        <fullName evidence="2">Glycosyltransferase family 61 protein</fullName>
    </submittedName>
</protein>
<accession>A0A847R4Q0</accession>
<dbReference type="GO" id="GO:0016757">
    <property type="term" value="F:glycosyltransferase activity"/>
    <property type="evidence" value="ECO:0007669"/>
    <property type="project" value="InterPro"/>
</dbReference>
<dbReference type="InterPro" id="IPR049625">
    <property type="entry name" value="Glyco_transf_61_cat"/>
</dbReference>
<sequence>MIKKILKKYLPKEKWNSLISIKKKTSRKYNALIFKANESSSLFIRKVVARNVRPIVWLDTLSTIETLKQSSSTDAYEPCYTVENKFSVEMPDVNLYKLKTGYVHAKSSHIVLKDAVVLERLPHIHVDQCNYSTGHISCHNSFFSIIKTGFKVVEIERALFIGGNGSWNYYHWTIEIVTKLKYFLESALNKEKITIILPEYAKKIESFSMMVSVILKERYEIIYLNENRLALVNELYTITSPSNVVFNVAHGADFKKNFFFIDRESVDFLRESILNSAEYLSFLDSEADKIKYKKVFLCRKEGSVRKYNQNEVLEILVKKDFFPVFLEDLSFFQQVYLFQNVDYLVGASGAGWTNLIYVNKGTIGLSWLSDNASDFSCYSTIAKYYGCDLKFFKCESSNNEDIQADYTVDINKILNLI</sequence>
<keyword evidence="2" id="KW-0808">Transferase</keyword>
<evidence type="ECO:0000313" key="2">
    <source>
        <dbReference type="EMBL" id="NLQ18975.1"/>
    </source>
</evidence>
<feature type="domain" description="Glycosyltransferase 61 catalytic" evidence="1">
    <location>
        <begin position="169"/>
        <end position="362"/>
    </location>
</feature>
<comment type="caution">
    <text evidence="2">The sequence shown here is derived from an EMBL/GenBank/DDBJ whole genome shotgun (WGS) entry which is preliminary data.</text>
</comment>
<evidence type="ECO:0000313" key="3">
    <source>
        <dbReference type="Proteomes" id="UP000586067"/>
    </source>
</evidence>
<keyword evidence="3" id="KW-1185">Reference proteome</keyword>
<dbReference type="AlphaFoldDB" id="A0A847R4Q0"/>
<gene>
    <name evidence="2" type="ORF">HGG82_15310</name>
</gene>
<dbReference type="EMBL" id="JABAEK010000024">
    <property type="protein sequence ID" value="NLQ18975.1"/>
    <property type="molecule type" value="Genomic_DNA"/>
</dbReference>
<dbReference type="Proteomes" id="UP000586067">
    <property type="component" value="Unassembled WGS sequence"/>
</dbReference>